<dbReference type="SUPFAM" id="SSF57196">
    <property type="entry name" value="EGF/Laminin"/>
    <property type="match status" value="1"/>
</dbReference>
<reference evidence="3" key="2">
    <citation type="submission" date="2020-11" db="EMBL/GenBank/DDBJ databases">
        <authorList>
            <person name="McCartney M.A."/>
            <person name="Auch B."/>
            <person name="Kono T."/>
            <person name="Mallez S."/>
            <person name="Becker A."/>
            <person name="Gohl D.M."/>
            <person name="Silverstein K.A.T."/>
            <person name="Koren S."/>
            <person name="Bechman K.B."/>
            <person name="Herman A."/>
            <person name="Abrahante J.E."/>
            <person name="Garbe J."/>
        </authorList>
    </citation>
    <scope>NUCLEOTIDE SEQUENCE</scope>
    <source>
        <strain evidence="3">Duluth1</strain>
        <tissue evidence="3">Whole animal</tissue>
    </source>
</reference>
<protein>
    <recommendedName>
        <fullName evidence="2">EGF-like calcium-binding domain-containing protein</fullName>
    </recommendedName>
</protein>
<name>A0A9D4RB42_DREPO</name>
<evidence type="ECO:0000256" key="1">
    <source>
        <dbReference type="ARBA" id="ARBA00023157"/>
    </source>
</evidence>
<gene>
    <name evidence="3" type="ORF">DPMN_023877</name>
</gene>
<reference evidence="3" key="1">
    <citation type="journal article" date="2019" name="bioRxiv">
        <title>The Genome of the Zebra Mussel, Dreissena polymorpha: A Resource for Invasive Species Research.</title>
        <authorList>
            <person name="McCartney M.A."/>
            <person name="Auch B."/>
            <person name="Kono T."/>
            <person name="Mallez S."/>
            <person name="Zhang Y."/>
            <person name="Obille A."/>
            <person name="Becker A."/>
            <person name="Abrahante J.E."/>
            <person name="Garbe J."/>
            <person name="Badalamenti J.P."/>
            <person name="Herman A."/>
            <person name="Mangelson H."/>
            <person name="Liachko I."/>
            <person name="Sullivan S."/>
            <person name="Sone E.D."/>
            <person name="Koren S."/>
            <person name="Silverstein K.A.T."/>
            <person name="Beckman K.B."/>
            <person name="Gohl D.M."/>
        </authorList>
    </citation>
    <scope>NUCLEOTIDE SEQUENCE</scope>
    <source>
        <strain evidence="3">Duluth1</strain>
        <tissue evidence="3">Whole animal</tissue>
    </source>
</reference>
<dbReference type="Gene3D" id="2.10.25.10">
    <property type="entry name" value="Laminin"/>
    <property type="match status" value="1"/>
</dbReference>
<evidence type="ECO:0000313" key="3">
    <source>
        <dbReference type="EMBL" id="KAH3860953.1"/>
    </source>
</evidence>
<dbReference type="EMBL" id="JAIWYP010000002">
    <property type="protein sequence ID" value="KAH3860953.1"/>
    <property type="molecule type" value="Genomic_DNA"/>
</dbReference>
<comment type="caution">
    <text evidence="3">The sequence shown here is derived from an EMBL/GenBank/DDBJ whole genome shotgun (WGS) entry which is preliminary data.</text>
</comment>
<feature type="domain" description="EGF-like calcium-binding" evidence="2">
    <location>
        <begin position="3"/>
        <end position="46"/>
    </location>
</feature>
<sequence>MADVDECNSGYMCIDGTCENKEGNWTCKCPLETSLVVLNETVQNCSGIVSIQLSNIKTN</sequence>
<evidence type="ECO:0000313" key="4">
    <source>
        <dbReference type="Proteomes" id="UP000828390"/>
    </source>
</evidence>
<organism evidence="3 4">
    <name type="scientific">Dreissena polymorpha</name>
    <name type="common">Zebra mussel</name>
    <name type="synonym">Mytilus polymorpha</name>
    <dbReference type="NCBI Taxonomy" id="45954"/>
    <lineage>
        <taxon>Eukaryota</taxon>
        <taxon>Metazoa</taxon>
        <taxon>Spiralia</taxon>
        <taxon>Lophotrochozoa</taxon>
        <taxon>Mollusca</taxon>
        <taxon>Bivalvia</taxon>
        <taxon>Autobranchia</taxon>
        <taxon>Heteroconchia</taxon>
        <taxon>Euheterodonta</taxon>
        <taxon>Imparidentia</taxon>
        <taxon>Neoheterodontei</taxon>
        <taxon>Myida</taxon>
        <taxon>Dreissenoidea</taxon>
        <taxon>Dreissenidae</taxon>
        <taxon>Dreissena</taxon>
    </lineage>
</organism>
<keyword evidence="4" id="KW-1185">Reference proteome</keyword>
<dbReference type="SMART" id="SM00179">
    <property type="entry name" value="EGF_CA"/>
    <property type="match status" value="1"/>
</dbReference>
<dbReference type="AlphaFoldDB" id="A0A9D4RB42"/>
<dbReference type="CDD" id="cd00054">
    <property type="entry name" value="EGF_CA"/>
    <property type="match status" value="1"/>
</dbReference>
<keyword evidence="1" id="KW-1015">Disulfide bond</keyword>
<dbReference type="Proteomes" id="UP000828390">
    <property type="component" value="Unassembled WGS sequence"/>
</dbReference>
<accession>A0A9D4RB42</accession>
<dbReference type="InterPro" id="IPR001881">
    <property type="entry name" value="EGF-like_Ca-bd_dom"/>
</dbReference>
<evidence type="ECO:0000259" key="2">
    <source>
        <dbReference type="SMART" id="SM00179"/>
    </source>
</evidence>
<proteinExistence type="predicted"/>
<dbReference type="GO" id="GO:0005509">
    <property type="term" value="F:calcium ion binding"/>
    <property type="evidence" value="ECO:0007669"/>
    <property type="project" value="InterPro"/>
</dbReference>